<evidence type="ECO:0000256" key="4">
    <source>
        <dbReference type="ARBA" id="ARBA00023239"/>
    </source>
</evidence>
<evidence type="ECO:0000256" key="5">
    <source>
        <dbReference type="RuleBase" id="RU003523"/>
    </source>
</evidence>
<evidence type="ECO:0000256" key="2">
    <source>
        <dbReference type="ARBA" id="ARBA00022679"/>
    </source>
</evidence>
<dbReference type="RefSeq" id="WP_076767457.1">
    <property type="nucleotide sequence ID" value="NZ_MSFI01000026.1"/>
</dbReference>
<feature type="domain" description="Pyruvate carboxyltransferase" evidence="6">
    <location>
        <begin position="7"/>
        <end position="275"/>
    </location>
</feature>
<evidence type="ECO:0000259" key="6">
    <source>
        <dbReference type="PROSITE" id="PS50991"/>
    </source>
</evidence>
<sequence length="308" mass="33285">MKLPSTIQINEVGLRDGLQLESMIMSIDQKIKLIDALIKANVKTIEFGSFVHPKLVPQMKNTKEVFQLLAEKKKDVTFIALIPNLKGAVLAAEAGVERVNTVLSASNTHNLQNIKKSTQQSLEDFAAIKDYCDEKEILLDCTIATTFGCPFEGTISEDRILSIIDELIRTGVNVLSLADTTGIANPKQVFDLSSKVLEIWPDQPFNLHFHNTRGMGLTNVLAGAQAGINSFDASLGGLGGCPFAPGATGNICTEDVVHMLEEMGIDTAISLDGLLEASRMLRNILGHELPGQILKSGKSSKLYPVPAS</sequence>
<dbReference type="CDD" id="cd07938">
    <property type="entry name" value="DRE_TIM_HMGL"/>
    <property type="match status" value="1"/>
</dbReference>
<keyword evidence="3" id="KW-0479">Metal-binding</keyword>
<keyword evidence="4 7" id="KW-0456">Lyase</keyword>
<keyword evidence="2 5" id="KW-0808">Transferase</keyword>
<comment type="similarity">
    <text evidence="1">Belongs to the HMG-CoA lyase family.</text>
</comment>
<dbReference type="InterPro" id="IPR002034">
    <property type="entry name" value="AIPM/Hcit_synth_CS"/>
</dbReference>
<dbReference type="AlphaFoldDB" id="A0A1V2A582"/>
<proteinExistence type="inferred from homology"/>
<dbReference type="InterPro" id="IPR000891">
    <property type="entry name" value="PYR_CT"/>
</dbReference>
<dbReference type="GO" id="GO:0006552">
    <property type="term" value="P:L-leucine catabolic process"/>
    <property type="evidence" value="ECO:0007669"/>
    <property type="project" value="TreeGrafter"/>
</dbReference>
<comment type="caution">
    <text evidence="7">The sequence shown here is derived from an EMBL/GenBank/DDBJ whole genome shotgun (WGS) entry which is preliminary data.</text>
</comment>
<dbReference type="NCBIfam" id="NF004283">
    <property type="entry name" value="PRK05692.1"/>
    <property type="match status" value="1"/>
</dbReference>
<name>A0A1V2A582_9BACI</name>
<keyword evidence="8" id="KW-1185">Reference proteome</keyword>
<evidence type="ECO:0000313" key="7">
    <source>
        <dbReference type="EMBL" id="OMP65964.1"/>
    </source>
</evidence>
<dbReference type="PROSITE" id="PS00815">
    <property type="entry name" value="AIPM_HOMOCIT_SYNTH_1"/>
    <property type="match status" value="1"/>
</dbReference>
<gene>
    <name evidence="7" type="ORF">BTO28_14310</name>
</gene>
<dbReference type="InterPro" id="IPR043594">
    <property type="entry name" value="HMGL"/>
</dbReference>
<dbReference type="SUPFAM" id="SSF51569">
    <property type="entry name" value="Aldolase"/>
    <property type="match status" value="1"/>
</dbReference>
<dbReference type="PANTHER" id="PTHR42738:SF7">
    <property type="entry name" value="HYDROXYMETHYLGLUTARYL-COA LYASE"/>
    <property type="match status" value="1"/>
</dbReference>
<dbReference type="PROSITE" id="PS50991">
    <property type="entry name" value="PYR_CT"/>
    <property type="match status" value="1"/>
</dbReference>
<dbReference type="GO" id="GO:0046872">
    <property type="term" value="F:metal ion binding"/>
    <property type="evidence" value="ECO:0007669"/>
    <property type="project" value="UniProtKB-KW"/>
</dbReference>
<dbReference type="STRING" id="1714355.BTO28_14310"/>
<comment type="similarity">
    <text evidence="5">Belongs to the alpha-IPM synthase/homocitrate synthase family.</text>
</comment>
<evidence type="ECO:0000313" key="8">
    <source>
        <dbReference type="Proteomes" id="UP000188613"/>
    </source>
</evidence>
<evidence type="ECO:0000256" key="3">
    <source>
        <dbReference type="ARBA" id="ARBA00022723"/>
    </source>
</evidence>
<dbReference type="GO" id="GO:0046912">
    <property type="term" value="F:acyltransferase activity, acyl groups converted into alkyl on transfer"/>
    <property type="evidence" value="ECO:0007669"/>
    <property type="project" value="InterPro"/>
</dbReference>
<dbReference type="GO" id="GO:0004419">
    <property type="term" value="F:hydroxymethylglutaryl-CoA lyase activity"/>
    <property type="evidence" value="ECO:0007669"/>
    <property type="project" value="TreeGrafter"/>
</dbReference>
<accession>A0A1V2A582</accession>
<dbReference type="OrthoDB" id="9784013at2"/>
<dbReference type="PANTHER" id="PTHR42738">
    <property type="entry name" value="HYDROXYMETHYLGLUTARYL-COA LYASE"/>
    <property type="match status" value="1"/>
</dbReference>
<dbReference type="Gene3D" id="3.20.20.70">
    <property type="entry name" value="Aldolase class I"/>
    <property type="match status" value="1"/>
</dbReference>
<reference evidence="7 8" key="1">
    <citation type="submission" date="2016-12" db="EMBL/GenBank/DDBJ databases">
        <title>Domibacillus sp. SAB 38T whole genome sequencing.</title>
        <authorList>
            <person name="Verma A."/>
            <person name="Ojha A.K."/>
            <person name="Krishnamurthi S."/>
        </authorList>
    </citation>
    <scope>NUCLEOTIDE SEQUENCE [LARGE SCALE GENOMIC DNA]</scope>
    <source>
        <strain evidence="7 8">SAB 38</strain>
    </source>
</reference>
<dbReference type="EMBL" id="MSFI01000026">
    <property type="protein sequence ID" value="OMP65964.1"/>
    <property type="molecule type" value="Genomic_DNA"/>
</dbReference>
<dbReference type="Proteomes" id="UP000188613">
    <property type="component" value="Unassembled WGS sequence"/>
</dbReference>
<dbReference type="FunFam" id="3.20.20.70:FF:000071">
    <property type="entry name" value="Hydroxymethylglutaryl-CoA lyase"/>
    <property type="match status" value="1"/>
</dbReference>
<evidence type="ECO:0000256" key="1">
    <source>
        <dbReference type="ARBA" id="ARBA00009405"/>
    </source>
</evidence>
<dbReference type="InterPro" id="IPR013785">
    <property type="entry name" value="Aldolase_TIM"/>
</dbReference>
<dbReference type="GO" id="GO:0046951">
    <property type="term" value="P:ketone body biosynthetic process"/>
    <property type="evidence" value="ECO:0007669"/>
    <property type="project" value="TreeGrafter"/>
</dbReference>
<organism evidence="7 8">
    <name type="scientific">Domibacillus epiphyticus</name>
    <dbReference type="NCBI Taxonomy" id="1714355"/>
    <lineage>
        <taxon>Bacteria</taxon>
        <taxon>Bacillati</taxon>
        <taxon>Bacillota</taxon>
        <taxon>Bacilli</taxon>
        <taxon>Bacillales</taxon>
        <taxon>Bacillaceae</taxon>
        <taxon>Domibacillus</taxon>
    </lineage>
</organism>
<dbReference type="Pfam" id="PF00682">
    <property type="entry name" value="HMGL-like"/>
    <property type="match status" value="1"/>
</dbReference>
<protein>
    <submittedName>
        <fullName evidence="7">Hydroxymethylglutaryl-CoA lyase</fullName>
    </submittedName>
</protein>